<dbReference type="Proteomes" id="UP000292003">
    <property type="component" value="Unassembled WGS sequence"/>
</dbReference>
<gene>
    <name evidence="1" type="ORF">EWH70_32530</name>
</gene>
<organism evidence="1 2">
    <name type="scientific">Amycolatopsis suaedae</name>
    <dbReference type="NCBI Taxonomy" id="2510978"/>
    <lineage>
        <taxon>Bacteria</taxon>
        <taxon>Bacillati</taxon>
        <taxon>Actinomycetota</taxon>
        <taxon>Actinomycetes</taxon>
        <taxon>Pseudonocardiales</taxon>
        <taxon>Pseudonocardiaceae</taxon>
        <taxon>Amycolatopsis</taxon>
    </lineage>
</organism>
<dbReference type="EMBL" id="SFCC01000021">
    <property type="protein sequence ID" value="RZQ59842.1"/>
    <property type="molecule type" value="Genomic_DNA"/>
</dbReference>
<name>A0A4Q7IZZ1_9PSEU</name>
<dbReference type="AlphaFoldDB" id="A0A4Q7IZZ1"/>
<accession>A0A4Q7IZZ1</accession>
<proteinExistence type="predicted"/>
<keyword evidence="2" id="KW-1185">Reference proteome</keyword>
<sequence>MGFSAGQRITAQMLNAMIAVAETGNINTGTKTVTTDHATLIVPNPGVTYRLQWTGYVRMSMGTLTGVILGMRDGPGTGGTLLQATFSLLPGIHANATDRMYTVGGISGPLSPGADRTVTLVVTKTAGGGGDGWAMHADSKIHARVIPV</sequence>
<evidence type="ECO:0000313" key="1">
    <source>
        <dbReference type="EMBL" id="RZQ59842.1"/>
    </source>
</evidence>
<reference evidence="1 2" key="1">
    <citation type="submission" date="2019-02" db="EMBL/GenBank/DDBJ databases">
        <title>Draft genome sequence of Amycolatopsis sp. 8-3EHSu isolated from roots of Suaeda maritima.</title>
        <authorList>
            <person name="Duangmal K."/>
            <person name="Chantavorakit T."/>
        </authorList>
    </citation>
    <scope>NUCLEOTIDE SEQUENCE [LARGE SCALE GENOMIC DNA]</scope>
    <source>
        <strain evidence="1 2">8-3EHSu</strain>
    </source>
</reference>
<dbReference type="RefSeq" id="WP_130479407.1">
    <property type="nucleotide sequence ID" value="NZ_SFCC01000021.1"/>
</dbReference>
<protein>
    <submittedName>
        <fullName evidence="1">Uncharacterized protein</fullName>
    </submittedName>
</protein>
<evidence type="ECO:0000313" key="2">
    <source>
        <dbReference type="Proteomes" id="UP000292003"/>
    </source>
</evidence>
<comment type="caution">
    <text evidence="1">The sequence shown here is derived from an EMBL/GenBank/DDBJ whole genome shotgun (WGS) entry which is preliminary data.</text>
</comment>